<dbReference type="Pfam" id="PF06689">
    <property type="entry name" value="zf-C4_ClpX"/>
    <property type="match status" value="1"/>
</dbReference>
<dbReference type="GO" id="GO:0006457">
    <property type="term" value="P:protein folding"/>
    <property type="evidence" value="ECO:0007669"/>
    <property type="project" value="UniProtKB-UniRule"/>
</dbReference>
<dbReference type="SMART" id="SM00994">
    <property type="entry name" value="zf-C4_ClpX"/>
    <property type="match status" value="1"/>
</dbReference>
<dbReference type="GO" id="GO:0046983">
    <property type="term" value="F:protein dimerization activity"/>
    <property type="evidence" value="ECO:0007669"/>
    <property type="project" value="InterPro"/>
</dbReference>
<dbReference type="InterPro" id="IPR038366">
    <property type="entry name" value="Znf_CppX_C4_sf"/>
</dbReference>
<dbReference type="EMBL" id="JACCFK010000001">
    <property type="protein sequence ID" value="NYI87848.1"/>
    <property type="molecule type" value="Genomic_DNA"/>
</dbReference>
<comment type="caution">
    <text evidence="1">Lacks conserved residue(s) required for the propagation of feature annotation.</text>
</comment>
<organism evidence="3 4">
    <name type="scientific">Amycolatopsis endophytica</name>
    <dbReference type="NCBI Taxonomy" id="860233"/>
    <lineage>
        <taxon>Bacteria</taxon>
        <taxon>Bacillati</taxon>
        <taxon>Actinomycetota</taxon>
        <taxon>Actinomycetes</taxon>
        <taxon>Pseudonocardiales</taxon>
        <taxon>Pseudonocardiaceae</taxon>
        <taxon>Amycolatopsis</taxon>
    </lineage>
</organism>
<feature type="domain" description="ClpX-type ZB" evidence="2">
    <location>
        <begin position="1"/>
        <end position="38"/>
    </location>
</feature>
<gene>
    <name evidence="3" type="ORF">HNR02_001171</name>
</gene>
<sequence>MKPNTEVSALVAGPGVFICDGCVELCRQVIDANPGTMPQLAPWEQIDDVEEVLSALPRVARTADQVEHNLLDWVRRARALGASWARVGDALGMARQSAWERFSGDR</sequence>
<dbReference type="Gene3D" id="6.20.220.10">
    <property type="entry name" value="ClpX chaperone, C4-type zinc finger domain"/>
    <property type="match status" value="1"/>
</dbReference>
<dbReference type="PROSITE" id="PS51902">
    <property type="entry name" value="CLPX_ZB"/>
    <property type="match status" value="1"/>
</dbReference>
<evidence type="ECO:0000313" key="4">
    <source>
        <dbReference type="Proteomes" id="UP000549616"/>
    </source>
</evidence>
<evidence type="ECO:0000259" key="2">
    <source>
        <dbReference type="PROSITE" id="PS51902"/>
    </source>
</evidence>
<name>A0A853AYQ4_9PSEU</name>
<accession>A0A853AYQ4</accession>
<comment type="similarity">
    <text evidence="1">Belongs to the ClpX chaperone family.</text>
</comment>
<keyword evidence="4" id="KW-1185">Reference proteome</keyword>
<protein>
    <recommendedName>
        <fullName evidence="2">ClpX-type ZB domain-containing protein</fullName>
    </recommendedName>
</protein>
<dbReference type="InterPro" id="IPR010603">
    <property type="entry name" value="Znf_CppX_C4"/>
</dbReference>
<keyword evidence="1" id="KW-0143">Chaperone</keyword>
<reference evidence="3 4" key="1">
    <citation type="submission" date="2020-07" db="EMBL/GenBank/DDBJ databases">
        <title>Sequencing the genomes of 1000 actinobacteria strains.</title>
        <authorList>
            <person name="Klenk H.-P."/>
        </authorList>
    </citation>
    <scope>NUCLEOTIDE SEQUENCE [LARGE SCALE GENOMIC DNA]</scope>
    <source>
        <strain evidence="3 4">DSM 104006</strain>
    </source>
</reference>
<dbReference type="Proteomes" id="UP000549616">
    <property type="component" value="Unassembled WGS sequence"/>
</dbReference>
<evidence type="ECO:0000313" key="3">
    <source>
        <dbReference type="EMBL" id="NYI87848.1"/>
    </source>
</evidence>
<comment type="caution">
    <text evidence="3">The sequence shown here is derived from an EMBL/GenBank/DDBJ whole genome shotgun (WGS) entry which is preliminary data.</text>
</comment>
<dbReference type="AlphaFoldDB" id="A0A853AYQ4"/>
<evidence type="ECO:0000256" key="1">
    <source>
        <dbReference type="PROSITE-ProRule" id="PRU01250"/>
    </source>
</evidence>
<dbReference type="GO" id="GO:0008270">
    <property type="term" value="F:zinc ion binding"/>
    <property type="evidence" value="ECO:0007669"/>
    <property type="project" value="InterPro"/>
</dbReference>
<dbReference type="GO" id="GO:0051082">
    <property type="term" value="F:unfolded protein binding"/>
    <property type="evidence" value="ECO:0007669"/>
    <property type="project" value="UniProtKB-UniRule"/>
</dbReference>
<proteinExistence type="inferred from homology"/>
<dbReference type="InterPro" id="IPR059188">
    <property type="entry name" value="Znf_CLPX-like"/>
</dbReference>